<accession>A0A851GAY4</accession>
<evidence type="ECO:0000256" key="5">
    <source>
        <dbReference type="ARBA" id="ARBA00022806"/>
    </source>
</evidence>
<dbReference type="PIRSF" id="PIRSF000980">
    <property type="entry name" value="RecC"/>
    <property type="match status" value="1"/>
</dbReference>
<dbReference type="NCBIfam" id="TIGR01450">
    <property type="entry name" value="recC"/>
    <property type="match status" value="1"/>
</dbReference>
<evidence type="ECO:0000313" key="12">
    <source>
        <dbReference type="Proteomes" id="UP000557872"/>
    </source>
</evidence>
<dbReference type="Pfam" id="PF17946">
    <property type="entry name" value="RecC_C"/>
    <property type="match status" value="1"/>
</dbReference>
<keyword evidence="9" id="KW-0234">DNA repair</keyword>
<dbReference type="PANTHER" id="PTHR30591">
    <property type="entry name" value="RECBCD ENZYME SUBUNIT RECC"/>
    <property type="match status" value="1"/>
</dbReference>
<dbReference type="Proteomes" id="UP000557872">
    <property type="component" value="Unassembled WGS sequence"/>
</dbReference>
<feature type="domain" description="RecC C-terminal" evidence="10">
    <location>
        <begin position="786"/>
        <end position="1003"/>
    </location>
</feature>
<dbReference type="InterPro" id="IPR027417">
    <property type="entry name" value="P-loop_NTPase"/>
</dbReference>
<keyword evidence="12" id="KW-1185">Reference proteome</keyword>
<organism evidence="11 12">
    <name type="scientific">Oceaniferula marina</name>
    <dbReference type="NCBI Taxonomy" id="2748318"/>
    <lineage>
        <taxon>Bacteria</taxon>
        <taxon>Pseudomonadati</taxon>
        <taxon>Verrucomicrobiota</taxon>
        <taxon>Verrucomicrobiia</taxon>
        <taxon>Verrucomicrobiales</taxon>
        <taxon>Verrucomicrobiaceae</taxon>
        <taxon>Oceaniferula</taxon>
    </lineage>
</organism>
<evidence type="ECO:0000256" key="4">
    <source>
        <dbReference type="ARBA" id="ARBA00022801"/>
    </source>
</evidence>
<dbReference type="GO" id="GO:0008854">
    <property type="term" value="F:exodeoxyribonuclease V activity"/>
    <property type="evidence" value="ECO:0007669"/>
    <property type="project" value="UniProtKB-EC"/>
</dbReference>
<keyword evidence="5" id="KW-0347">Helicase</keyword>
<keyword evidence="3" id="KW-0227">DNA damage</keyword>
<dbReference type="EMBL" id="JACBAZ010000001">
    <property type="protein sequence ID" value="NWK54576.1"/>
    <property type="molecule type" value="Genomic_DNA"/>
</dbReference>
<dbReference type="Gene3D" id="1.10.10.160">
    <property type="match status" value="1"/>
</dbReference>
<evidence type="ECO:0000259" key="10">
    <source>
        <dbReference type="Pfam" id="PF17946"/>
    </source>
</evidence>
<dbReference type="GO" id="GO:0005524">
    <property type="term" value="F:ATP binding"/>
    <property type="evidence" value="ECO:0007669"/>
    <property type="project" value="UniProtKB-KW"/>
</dbReference>
<protein>
    <submittedName>
        <fullName evidence="11">Exodeoxyribonuclease V subunit gamma</fullName>
        <ecNumber evidence="11">3.1.11.5</ecNumber>
    </submittedName>
</protein>
<keyword evidence="8" id="KW-0238">DNA-binding</keyword>
<dbReference type="GO" id="GO:0006310">
    <property type="term" value="P:DNA recombination"/>
    <property type="evidence" value="ECO:0007669"/>
    <property type="project" value="TreeGrafter"/>
</dbReference>
<dbReference type="HAMAP" id="MF_01486">
    <property type="entry name" value="RecC"/>
    <property type="match status" value="1"/>
</dbReference>
<dbReference type="Pfam" id="PF04257">
    <property type="entry name" value="Exonuc_V_gamma"/>
    <property type="match status" value="1"/>
</dbReference>
<dbReference type="Gene3D" id="3.40.50.300">
    <property type="entry name" value="P-loop containing nucleotide triphosphate hydrolases"/>
    <property type="match status" value="2"/>
</dbReference>
<dbReference type="InterPro" id="IPR013986">
    <property type="entry name" value="DExx_box_DNA_helicase_dom_sf"/>
</dbReference>
<dbReference type="InterPro" id="IPR041500">
    <property type="entry name" value="RecC_C"/>
</dbReference>
<evidence type="ECO:0000256" key="7">
    <source>
        <dbReference type="ARBA" id="ARBA00022840"/>
    </source>
</evidence>
<dbReference type="SUPFAM" id="SSF52540">
    <property type="entry name" value="P-loop containing nucleoside triphosphate hydrolases"/>
    <property type="match status" value="2"/>
</dbReference>
<evidence type="ECO:0000256" key="9">
    <source>
        <dbReference type="ARBA" id="ARBA00023204"/>
    </source>
</evidence>
<keyword evidence="6" id="KW-0269">Exonuclease</keyword>
<evidence type="ECO:0000313" key="11">
    <source>
        <dbReference type="EMBL" id="NWK54576.1"/>
    </source>
</evidence>
<gene>
    <name evidence="11" type="primary">recC</name>
    <name evidence="11" type="ORF">HW115_03065</name>
</gene>
<evidence type="ECO:0000256" key="6">
    <source>
        <dbReference type="ARBA" id="ARBA00022839"/>
    </source>
</evidence>
<dbReference type="InterPro" id="IPR006697">
    <property type="entry name" value="RecC"/>
</dbReference>
<dbReference type="EC" id="3.1.11.5" evidence="11"/>
<keyword evidence="7" id="KW-0067">ATP-binding</keyword>
<dbReference type="SUPFAM" id="SSF52980">
    <property type="entry name" value="Restriction endonuclease-like"/>
    <property type="match status" value="1"/>
</dbReference>
<evidence type="ECO:0000256" key="2">
    <source>
        <dbReference type="ARBA" id="ARBA00022741"/>
    </source>
</evidence>
<dbReference type="RefSeq" id="WP_178931094.1">
    <property type="nucleotide sequence ID" value="NZ_JACBAZ010000001.1"/>
</dbReference>
<dbReference type="GO" id="GO:0006281">
    <property type="term" value="P:DNA repair"/>
    <property type="evidence" value="ECO:0007669"/>
    <property type="project" value="UniProtKB-KW"/>
</dbReference>
<dbReference type="GO" id="GO:0009338">
    <property type="term" value="C:exodeoxyribonuclease V complex"/>
    <property type="evidence" value="ECO:0007669"/>
    <property type="project" value="InterPro"/>
</dbReference>
<proteinExistence type="inferred from homology"/>
<name>A0A851GAY4_9BACT</name>
<dbReference type="PANTHER" id="PTHR30591:SF1">
    <property type="entry name" value="RECBCD ENZYME SUBUNIT RECC"/>
    <property type="match status" value="1"/>
</dbReference>
<evidence type="ECO:0000256" key="1">
    <source>
        <dbReference type="ARBA" id="ARBA00022722"/>
    </source>
</evidence>
<keyword evidence="1" id="KW-0540">Nuclease</keyword>
<sequence length="1083" mass="122768">MHDSHFYLHHHPKQEVLADLLLSKLEAESSGDPFHQSTVMVRNQGMGTWLQRRIAHQHAVCMQINFPQPNRFLQEVLEAPSIDPEHLKWQIYQQLPNLCERASFRAIQQYLAPSDSTQSATLKRYQLAGVLAGLFDRYLLYRPDWIAQWQQPQTNKDSSADEQWQRELWQAISPDTETHWSQVLLSDAPLPAPSQTITSLHVFGITNFAPAYTRFLNKLSTHIPVHIYWMNPVEKDGGYWEDSATRKDWLLAKAFDDPEILQQNNPLLSCFGRLGREFIHTLYGGTTEEIHIQEEEHGLPQASASTPTTRLSQLQTSLYQNNAEPNNHKPDSDDSSISIHACHSPLRELETLKTYLFTLAEDTPLNPGDVLVMCPDISTYAPAIEAIFGKHHNQDLPYIPFSIGDHGQPDNEPSITSLLSLFSLHRSRFTNQEALKLLSTPSILEYFELNEEDIPTIKDWIQQNGIRWGFNSQHVQQSTPGCPESSWTWQHGIDRMLLGYAMPNHPKANTPTLWNHISPFHHIEGTNTRILDALCNFLDWCRKIRQALHSDRSLADWVELTREWLDTGTSKSDTHQRTLRPFDTALDTIQQQAKAMSESVPAEVMLEHLTQTLHNAPAYGGFLNGSVTFCEMKPMRAIPARIICLLGMNHDAFPRPDSETAFDLTRLKRRMGDRSSRDDDTYAFLEALLSAREHLFISYLGTSIKDGKPRPPSTALQTLLDQLPGIKPTTEKLHNFDPEYFQPHSPTLKPSSHDSELLDCARLLLAHDEPTSTICQININNLTPPENTTLDHFISTITHPTRQFLRHSLQAQSLYLDQPLEPDEPISTDGLTNYHIKQTILANKRLSDEDIETWKQTGLLPPGSLSSRAEFETIAEIANKLPATQLLATQISIPTNQHSLNITGNIALSTDAEDPSVITTDPSEGKAKAILNTWLLQLAASIQLQQPVRAELHGIKDGHPAVKYFSPPKNAQTILQELAEIYQEALRTPIPHFPKSAHAYITEKQNAKDDDTHYEIKRKNKALTQWLGSQYSSAESEEEANRYFFEADDLFSDTELTAEFLATAHLIWDPIHEHLSETPPANA</sequence>
<reference evidence="11 12" key="1">
    <citation type="submission" date="2020-07" db="EMBL/GenBank/DDBJ databases">
        <title>Roseicoccus Jingziensis gen. nov., sp. nov., isolated from coastal seawater.</title>
        <authorList>
            <person name="Feng X."/>
        </authorList>
    </citation>
    <scope>NUCLEOTIDE SEQUENCE [LARGE SCALE GENOMIC DNA]</scope>
    <source>
        <strain evidence="11 12">N1E253</strain>
    </source>
</reference>
<dbReference type="GO" id="GO:0004386">
    <property type="term" value="F:helicase activity"/>
    <property type="evidence" value="ECO:0007669"/>
    <property type="project" value="UniProtKB-KW"/>
</dbReference>
<dbReference type="InterPro" id="IPR011335">
    <property type="entry name" value="Restrct_endonuc-II-like"/>
</dbReference>
<dbReference type="GO" id="GO:0003677">
    <property type="term" value="F:DNA binding"/>
    <property type="evidence" value="ECO:0007669"/>
    <property type="project" value="UniProtKB-KW"/>
</dbReference>
<dbReference type="AlphaFoldDB" id="A0A851GAY4"/>
<evidence type="ECO:0000256" key="3">
    <source>
        <dbReference type="ARBA" id="ARBA00022763"/>
    </source>
</evidence>
<evidence type="ECO:0000256" key="8">
    <source>
        <dbReference type="ARBA" id="ARBA00023125"/>
    </source>
</evidence>
<dbReference type="Gene3D" id="3.40.50.10930">
    <property type="match status" value="1"/>
</dbReference>
<keyword evidence="2" id="KW-0547">Nucleotide-binding</keyword>
<comment type="caution">
    <text evidence="11">The sequence shown here is derived from an EMBL/GenBank/DDBJ whole genome shotgun (WGS) entry which is preliminary data.</text>
</comment>
<keyword evidence="4 11" id="KW-0378">Hydrolase</keyword>